<dbReference type="PROSITE" id="PS50109">
    <property type="entry name" value="HIS_KIN"/>
    <property type="match status" value="1"/>
</dbReference>
<dbReference type="Gene3D" id="3.30.565.10">
    <property type="entry name" value="Histidine kinase-like ATPase, C-terminal domain"/>
    <property type="match status" value="1"/>
</dbReference>
<feature type="transmembrane region" description="Helical" evidence="13">
    <location>
        <begin position="49"/>
        <end position="66"/>
    </location>
</feature>
<dbReference type="Gene3D" id="3.30.450.40">
    <property type="match status" value="1"/>
</dbReference>
<dbReference type="InterPro" id="IPR038318">
    <property type="entry name" value="KdpD_sf"/>
</dbReference>
<evidence type="ECO:0000313" key="15">
    <source>
        <dbReference type="EMBL" id="XCP94322.1"/>
    </source>
</evidence>
<dbReference type="SMART" id="SM00388">
    <property type="entry name" value="HisKA"/>
    <property type="match status" value="1"/>
</dbReference>
<dbReference type="InterPro" id="IPR003661">
    <property type="entry name" value="HisK_dim/P_dom"/>
</dbReference>
<dbReference type="PANTHER" id="PTHR45569">
    <property type="entry name" value="SENSOR PROTEIN KDPD"/>
    <property type="match status" value="1"/>
</dbReference>
<dbReference type="GO" id="GO:0005524">
    <property type="term" value="F:ATP binding"/>
    <property type="evidence" value="ECO:0007669"/>
    <property type="project" value="UniProtKB-KW"/>
</dbReference>
<dbReference type="InterPro" id="IPR005467">
    <property type="entry name" value="His_kinase_dom"/>
</dbReference>
<evidence type="ECO:0000256" key="9">
    <source>
        <dbReference type="ARBA" id="ARBA00022840"/>
    </source>
</evidence>
<dbReference type="GO" id="GO:0005886">
    <property type="term" value="C:plasma membrane"/>
    <property type="evidence" value="ECO:0007669"/>
    <property type="project" value="UniProtKB-SubCell"/>
</dbReference>
<evidence type="ECO:0000256" key="10">
    <source>
        <dbReference type="ARBA" id="ARBA00022989"/>
    </source>
</evidence>
<dbReference type="InterPro" id="IPR029016">
    <property type="entry name" value="GAF-like_dom_sf"/>
</dbReference>
<dbReference type="InterPro" id="IPR003018">
    <property type="entry name" value="GAF"/>
</dbReference>
<name>A0AAU8NBH4_9BACL</name>
<dbReference type="Gene3D" id="1.20.120.620">
    <property type="entry name" value="Backbone structure of the membrane domain of e. Coli histidine kinase receptor kdpd"/>
    <property type="match status" value="1"/>
</dbReference>
<dbReference type="AlphaFoldDB" id="A0AAU8NBH4"/>
<dbReference type="RefSeq" id="WP_366291635.1">
    <property type="nucleotide sequence ID" value="NZ_CP159992.1"/>
</dbReference>
<keyword evidence="10 13" id="KW-1133">Transmembrane helix</keyword>
<dbReference type="PANTHER" id="PTHR45569:SF1">
    <property type="entry name" value="SENSOR PROTEIN KDPD"/>
    <property type="match status" value="1"/>
</dbReference>
<keyword evidence="6 13" id="KW-0812">Transmembrane</keyword>
<gene>
    <name evidence="15" type="ORF">ABXS70_24805</name>
</gene>
<dbReference type="InterPro" id="IPR003594">
    <property type="entry name" value="HATPase_dom"/>
</dbReference>
<evidence type="ECO:0000256" key="6">
    <source>
        <dbReference type="ARBA" id="ARBA00022692"/>
    </source>
</evidence>
<dbReference type="Pfam" id="PF00512">
    <property type="entry name" value="HisKA"/>
    <property type="match status" value="1"/>
</dbReference>
<evidence type="ECO:0000256" key="3">
    <source>
        <dbReference type="ARBA" id="ARBA00012438"/>
    </source>
</evidence>
<keyword evidence="8" id="KW-0418">Kinase</keyword>
<organism evidence="15">
    <name type="scientific">Paenibacillus sp. AN1007</name>
    <dbReference type="NCBI Taxonomy" id="3151385"/>
    <lineage>
        <taxon>Bacteria</taxon>
        <taxon>Bacillati</taxon>
        <taxon>Bacillota</taxon>
        <taxon>Bacilli</taxon>
        <taxon>Bacillales</taxon>
        <taxon>Paenibacillaceae</taxon>
        <taxon>Paenibacillus</taxon>
    </lineage>
</organism>
<evidence type="ECO:0000256" key="1">
    <source>
        <dbReference type="ARBA" id="ARBA00000085"/>
    </source>
</evidence>
<keyword evidence="5" id="KW-0808">Transferase</keyword>
<dbReference type="SUPFAM" id="SSF55874">
    <property type="entry name" value="ATPase domain of HSP90 chaperone/DNA topoisomerase II/histidine kinase"/>
    <property type="match status" value="1"/>
</dbReference>
<dbReference type="SUPFAM" id="SSF47384">
    <property type="entry name" value="Homodimeric domain of signal transducing histidine kinase"/>
    <property type="match status" value="1"/>
</dbReference>
<dbReference type="EC" id="2.7.13.3" evidence="3"/>
<dbReference type="GO" id="GO:0000155">
    <property type="term" value="F:phosphorelay sensor kinase activity"/>
    <property type="evidence" value="ECO:0007669"/>
    <property type="project" value="InterPro"/>
</dbReference>
<keyword evidence="7" id="KW-0547">Nucleotide-binding</keyword>
<comment type="catalytic activity">
    <reaction evidence="1">
        <text>ATP + protein L-histidine = ADP + protein N-phospho-L-histidine.</text>
        <dbReference type="EC" id="2.7.13.3"/>
    </reaction>
</comment>
<dbReference type="CDD" id="cd00075">
    <property type="entry name" value="HATPase"/>
    <property type="match status" value="1"/>
</dbReference>
<accession>A0AAU8NBH4</accession>
<dbReference type="Pfam" id="PF13492">
    <property type="entry name" value="GAF_3"/>
    <property type="match status" value="1"/>
</dbReference>
<evidence type="ECO:0000259" key="14">
    <source>
        <dbReference type="PROSITE" id="PS50109"/>
    </source>
</evidence>
<dbReference type="Gene3D" id="1.10.287.130">
    <property type="match status" value="1"/>
</dbReference>
<dbReference type="InterPro" id="IPR004358">
    <property type="entry name" value="Sig_transdc_His_kin-like_C"/>
</dbReference>
<evidence type="ECO:0000256" key="8">
    <source>
        <dbReference type="ARBA" id="ARBA00022777"/>
    </source>
</evidence>
<comment type="subcellular location">
    <subcellularLocation>
        <location evidence="2">Cell membrane</location>
        <topology evidence="2">Multi-pass membrane protein</topology>
    </subcellularLocation>
</comment>
<dbReference type="PRINTS" id="PR00344">
    <property type="entry name" value="BCTRLSENSOR"/>
</dbReference>
<keyword evidence="4" id="KW-0597">Phosphoprotein</keyword>
<evidence type="ECO:0000256" key="12">
    <source>
        <dbReference type="ARBA" id="ARBA00023136"/>
    </source>
</evidence>
<evidence type="ECO:0000256" key="4">
    <source>
        <dbReference type="ARBA" id="ARBA00022553"/>
    </source>
</evidence>
<evidence type="ECO:0000256" key="13">
    <source>
        <dbReference type="SAM" id="Phobius"/>
    </source>
</evidence>
<evidence type="ECO:0000256" key="7">
    <source>
        <dbReference type="ARBA" id="ARBA00022741"/>
    </source>
</evidence>
<dbReference type="CDD" id="cd00082">
    <property type="entry name" value="HisKA"/>
    <property type="match status" value="1"/>
</dbReference>
<dbReference type="InterPro" id="IPR052023">
    <property type="entry name" value="Histidine_kinase_KdpD"/>
</dbReference>
<feature type="domain" description="Histidine kinase" evidence="14">
    <location>
        <begin position="304"/>
        <end position="521"/>
    </location>
</feature>
<keyword evidence="11" id="KW-0902">Two-component regulatory system</keyword>
<dbReference type="InterPro" id="IPR036097">
    <property type="entry name" value="HisK_dim/P_sf"/>
</dbReference>
<feature type="transmembrane region" description="Helical" evidence="13">
    <location>
        <begin position="99"/>
        <end position="122"/>
    </location>
</feature>
<dbReference type="EMBL" id="CP159992">
    <property type="protein sequence ID" value="XCP94322.1"/>
    <property type="molecule type" value="Genomic_DNA"/>
</dbReference>
<sequence length="536" mass="59179">MSEHMKKGRHKKSKQEPFRWRRSPAYIWVTLGIILLTVVLHATRMSGDLVNAALVYLFPILISAVYCGMGPAVYAAALSIVMFDFFFVPPYLSFTVEDLQYLISFAVYLAVAVMTASLAGRLRHQLERVKSREAAANALYDLSRQITAITDLDTLLDNMTRQISLMIGSPAAIYLPDQQGEIKLGMNYASDQDTERSVWGTRPSELAIADWVFKHGQTAGRGSPKLGESSGLYVPLRIEDRIHGVLAVDMTAGETEKQQEQHLLLDACGSLAAGAIARMKLAEEARLSQITAESERIRTALLDSVSHELRTPLTAIIGSAAGLIENDHLFTAEDRKELTGNIRDGALRMNRLVTNLLGMVRLESGMLQLNRKWCDVGDMISIVLMKVREFSLHHEIAVQLPEEPVFYYGDEVLLEQVLVNIVSNAVKYSPNESRVTIQVKKERNQASLTFIVDDQGIGIPEPERARIFDKFYRSPSTQHITGTGLGLAICKGIVEVHGGTIQAEANPDGGTRIRIELPEGTEELPCSCSGQGEVGE</sequence>
<dbReference type="InterPro" id="IPR025201">
    <property type="entry name" value="KdpD_TM"/>
</dbReference>
<dbReference type="SUPFAM" id="SSF55781">
    <property type="entry name" value="GAF domain-like"/>
    <property type="match status" value="1"/>
</dbReference>
<keyword evidence="12 13" id="KW-0472">Membrane</keyword>
<dbReference type="Pfam" id="PF13493">
    <property type="entry name" value="DUF4118"/>
    <property type="match status" value="1"/>
</dbReference>
<evidence type="ECO:0000256" key="5">
    <source>
        <dbReference type="ARBA" id="ARBA00022679"/>
    </source>
</evidence>
<dbReference type="InterPro" id="IPR036890">
    <property type="entry name" value="HATPase_C_sf"/>
</dbReference>
<feature type="transmembrane region" description="Helical" evidence="13">
    <location>
        <begin position="25"/>
        <end position="43"/>
    </location>
</feature>
<feature type="transmembrane region" description="Helical" evidence="13">
    <location>
        <begin position="73"/>
        <end position="93"/>
    </location>
</feature>
<reference evidence="15" key="1">
    <citation type="submission" date="2024-05" db="EMBL/GenBank/DDBJ databases">
        <title>Draft genome assemblies of 36 bacteria isolated from hibernating arctic ground squirrels.</title>
        <authorList>
            <person name="McKee H."/>
            <person name="Mullen L."/>
            <person name="Drown D.M."/>
            <person name="Duddleston K.N."/>
        </authorList>
    </citation>
    <scope>NUCLEOTIDE SEQUENCE</scope>
    <source>
        <strain evidence="15">AN1007</strain>
    </source>
</reference>
<protein>
    <recommendedName>
        <fullName evidence="3">histidine kinase</fullName>
        <ecNumber evidence="3">2.7.13.3</ecNumber>
    </recommendedName>
</protein>
<dbReference type="Pfam" id="PF02518">
    <property type="entry name" value="HATPase_c"/>
    <property type="match status" value="1"/>
</dbReference>
<dbReference type="FunFam" id="3.30.565.10:FF:000006">
    <property type="entry name" value="Sensor histidine kinase WalK"/>
    <property type="match status" value="1"/>
</dbReference>
<evidence type="ECO:0000256" key="2">
    <source>
        <dbReference type="ARBA" id="ARBA00004651"/>
    </source>
</evidence>
<dbReference type="SMART" id="SM00387">
    <property type="entry name" value="HATPase_c"/>
    <property type="match status" value="1"/>
</dbReference>
<proteinExistence type="predicted"/>
<evidence type="ECO:0000256" key="11">
    <source>
        <dbReference type="ARBA" id="ARBA00023012"/>
    </source>
</evidence>
<keyword evidence="9 15" id="KW-0067">ATP-binding</keyword>